<dbReference type="InterPro" id="IPR011006">
    <property type="entry name" value="CheY-like_superfamily"/>
</dbReference>
<evidence type="ECO:0000256" key="12">
    <source>
        <dbReference type="PROSITE-ProRule" id="PRU00169"/>
    </source>
</evidence>
<dbReference type="Gene3D" id="3.40.50.2300">
    <property type="match status" value="1"/>
</dbReference>
<dbReference type="RefSeq" id="WP_188666719.1">
    <property type="nucleotide sequence ID" value="NZ_BMHV01000030.1"/>
</dbReference>
<organism evidence="18 19">
    <name type="scientific">Terasakiella brassicae</name>
    <dbReference type="NCBI Taxonomy" id="1634917"/>
    <lineage>
        <taxon>Bacteria</taxon>
        <taxon>Pseudomonadati</taxon>
        <taxon>Pseudomonadota</taxon>
        <taxon>Alphaproteobacteria</taxon>
        <taxon>Rhodospirillales</taxon>
        <taxon>Terasakiellaceae</taxon>
        <taxon>Terasakiella</taxon>
    </lineage>
</organism>
<keyword evidence="13" id="KW-0175">Coiled coil</keyword>
<name>A0A917C7X9_9PROT</name>
<evidence type="ECO:0000256" key="8">
    <source>
        <dbReference type="ARBA" id="ARBA00022777"/>
    </source>
</evidence>
<feature type="domain" description="HAMP" evidence="17">
    <location>
        <begin position="174"/>
        <end position="226"/>
    </location>
</feature>
<keyword evidence="10" id="KW-0902">Two-component regulatory system</keyword>
<proteinExistence type="predicted"/>
<feature type="coiled-coil region" evidence="13">
    <location>
        <begin position="349"/>
        <end position="394"/>
    </location>
</feature>
<dbReference type="InterPro" id="IPR035965">
    <property type="entry name" value="PAS-like_dom_sf"/>
</dbReference>
<dbReference type="InterPro" id="IPR003661">
    <property type="entry name" value="HisK_dim/P_dom"/>
</dbReference>
<keyword evidence="5 12" id="KW-0597">Phosphoprotein</keyword>
<comment type="subcellular location">
    <subcellularLocation>
        <location evidence="2">Cell membrane</location>
    </subcellularLocation>
</comment>
<dbReference type="InterPro" id="IPR001789">
    <property type="entry name" value="Sig_transdc_resp-reg_receiver"/>
</dbReference>
<evidence type="ECO:0000256" key="11">
    <source>
        <dbReference type="ARBA" id="ARBA00023136"/>
    </source>
</evidence>
<dbReference type="SMART" id="SM00388">
    <property type="entry name" value="HisKA"/>
    <property type="match status" value="1"/>
</dbReference>
<evidence type="ECO:0000256" key="7">
    <source>
        <dbReference type="ARBA" id="ARBA00022741"/>
    </source>
</evidence>
<dbReference type="GO" id="GO:0000155">
    <property type="term" value="F:phosphorelay sensor kinase activity"/>
    <property type="evidence" value="ECO:0007669"/>
    <property type="project" value="InterPro"/>
</dbReference>
<dbReference type="Pfam" id="PF00072">
    <property type="entry name" value="Response_reg"/>
    <property type="match status" value="1"/>
</dbReference>
<dbReference type="EC" id="2.7.13.3" evidence="3"/>
<dbReference type="InterPro" id="IPR003660">
    <property type="entry name" value="HAMP_dom"/>
</dbReference>
<keyword evidence="6" id="KW-0808">Transferase</keyword>
<sequence>MPETKRTWSLRTKLLATYLLIVGVSMVVLFTAFEYRNYHNANKRLHEQIKQIADFQSSTLSVPVWNFDEQSIRLAMSTLANNPHFISGTLLDDYGHVLEHVGEEGAEPNVPELKVTRDIIFSGSERDEVVGKLVLIFGDDQVQSQALERLIFDSFILILLAASLVGGTFIASQRLIGKPLDLLLKGIRRAKVTDDYEPVKWQSTDEVGQVINAFNDMMSHQIETDAALRAARNAAVEAEARLKDAIENISEAFILFDKQQNLVLCNTRFKDFYEYSDEDIRAGISYNRLIELDIERGVVPAVDHFGRSYHDLRSAYNWDTSGSIEVALTDGRHLLIRERPTHAGGRVGIQTDITEIKRAERELRRARDELEHRVEERTHELQAATTEAKKANRAKSEFLSRMSHELRTPLNGILGFAQLLLMDQRHPLSDKQSEYIEHVLKAGNLLLELINEVLDLAKIESGRINLSIENIDPNNVVNECVDMIDAYASEQNISIQRTGNDTPEKYVIGDFTRLKQVLSNLLSNAIKYNVANGKVILDSSEGPQGFWRYTVTDTGYGIEEGNQDQLFQPFNRLNAENTDIEGTGIGLTITKHLIEIMGGEIGVDSKLGEGSTFWVDIPLSDETIVRDAPELDLEISHLPKRIDGTNSILYVEDNPANMRLMRELITQLPRTDFIEAGTAEEGLELIKNSKPDLVLMDINLPGMDGFEAFEVMRDDPNMCDIPVIALTANAMPREVEKGRDLGFKAYLTKPIDVASTLAEITRVLEESKI</sequence>
<dbReference type="CDD" id="cd00082">
    <property type="entry name" value="HisKA"/>
    <property type="match status" value="1"/>
</dbReference>
<evidence type="ECO:0000256" key="13">
    <source>
        <dbReference type="SAM" id="Coils"/>
    </source>
</evidence>
<keyword evidence="14" id="KW-0812">Transmembrane</keyword>
<evidence type="ECO:0000259" key="17">
    <source>
        <dbReference type="PROSITE" id="PS50885"/>
    </source>
</evidence>
<feature type="transmembrane region" description="Helical" evidence="14">
    <location>
        <begin position="15"/>
        <end position="35"/>
    </location>
</feature>
<keyword evidence="9" id="KW-0067">ATP-binding</keyword>
<evidence type="ECO:0000256" key="14">
    <source>
        <dbReference type="SAM" id="Phobius"/>
    </source>
</evidence>
<keyword evidence="8" id="KW-0418">Kinase</keyword>
<keyword evidence="11 14" id="KW-0472">Membrane</keyword>
<keyword evidence="4" id="KW-1003">Cell membrane</keyword>
<evidence type="ECO:0000256" key="4">
    <source>
        <dbReference type="ARBA" id="ARBA00022475"/>
    </source>
</evidence>
<comment type="caution">
    <text evidence="18">The sequence shown here is derived from an EMBL/GenBank/DDBJ whole genome shotgun (WGS) entry which is preliminary data.</text>
</comment>
<feature type="modified residue" description="4-aspartylphosphate" evidence="12">
    <location>
        <position position="697"/>
    </location>
</feature>
<dbReference type="Gene3D" id="6.10.340.10">
    <property type="match status" value="1"/>
</dbReference>
<dbReference type="GO" id="GO:0005524">
    <property type="term" value="F:ATP binding"/>
    <property type="evidence" value="ECO:0007669"/>
    <property type="project" value="UniProtKB-KW"/>
</dbReference>
<dbReference type="PROSITE" id="PS50110">
    <property type="entry name" value="RESPONSE_REGULATORY"/>
    <property type="match status" value="1"/>
</dbReference>
<dbReference type="SUPFAM" id="SSF55785">
    <property type="entry name" value="PYP-like sensor domain (PAS domain)"/>
    <property type="match status" value="1"/>
</dbReference>
<dbReference type="Pfam" id="PF12860">
    <property type="entry name" value="PAS_7"/>
    <property type="match status" value="1"/>
</dbReference>
<dbReference type="FunFam" id="1.10.287.130:FF:000038">
    <property type="entry name" value="Sensory transduction histidine kinase"/>
    <property type="match status" value="1"/>
</dbReference>
<accession>A0A917C7X9</accession>
<dbReference type="SMART" id="SM00387">
    <property type="entry name" value="HATPase_c"/>
    <property type="match status" value="1"/>
</dbReference>
<feature type="transmembrane region" description="Helical" evidence="14">
    <location>
        <begin position="150"/>
        <end position="171"/>
    </location>
</feature>
<dbReference type="InterPro" id="IPR036097">
    <property type="entry name" value="HisK_dim/P_sf"/>
</dbReference>
<dbReference type="Proteomes" id="UP000632498">
    <property type="component" value="Unassembled WGS sequence"/>
</dbReference>
<evidence type="ECO:0000256" key="2">
    <source>
        <dbReference type="ARBA" id="ARBA00004236"/>
    </source>
</evidence>
<dbReference type="Pfam" id="PF00512">
    <property type="entry name" value="HisKA"/>
    <property type="match status" value="1"/>
</dbReference>
<dbReference type="AlphaFoldDB" id="A0A917C7X9"/>
<dbReference type="PROSITE" id="PS50109">
    <property type="entry name" value="HIS_KIN"/>
    <property type="match status" value="1"/>
</dbReference>
<dbReference type="GO" id="GO:0005886">
    <property type="term" value="C:plasma membrane"/>
    <property type="evidence" value="ECO:0007669"/>
    <property type="project" value="UniProtKB-SubCell"/>
</dbReference>
<dbReference type="InterPro" id="IPR003594">
    <property type="entry name" value="HATPase_dom"/>
</dbReference>
<dbReference type="InterPro" id="IPR005467">
    <property type="entry name" value="His_kinase_dom"/>
</dbReference>
<keyword evidence="7" id="KW-0547">Nucleotide-binding</keyword>
<dbReference type="SMART" id="SM00448">
    <property type="entry name" value="REC"/>
    <property type="match status" value="1"/>
</dbReference>
<feature type="domain" description="Response regulatory" evidence="16">
    <location>
        <begin position="647"/>
        <end position="764"/>
    </location>
</feature>
<dbReference type="SUPFAM" id="SSF47384">
    <property type="entry name" value="Homodimeric domain of signal transducing histidine kinase"/>
    <property type="match status" value="1"/>
</dbReference>
<keyword evidence="14" id="KW-1133">Transmembrane helix</keyword>
<dbReference type="Gene3D" id="3.30.450.20">
    <property type="entry name" value="PAS domain"/>
    <property type="match status" value="1"/>
</dbReference>
<evidence type="ECO:0000259" key="15">
    <source>
        <dbReference type="PROSITE" id="PS50109"/>
    </source>
</evidence>
<dbReference type="PANTHER" id="PTHR43047">
    <property type="entry name" value="TWO-COMPONENT HISTIDINE PROTEIN KINASE"/>
    <property type="match status" value="1"/>
</dbReference>
<dbReference type="InterPro" id="IPR036890">
    <property type="entry name" value="HATPase_C_sf"/>
</dbReference>
<dbReference type="PRINTS" id="PR00344">
    <property type="entry name" value="BCTRLSENSOR"/>
</dbReference>
<feature type="domain" description="Histidine kinase" evidence="15">
    <location>
        <begin position="401"/>
        <end position="621"/>
    </location>
</feature>
<dbReference type="InterPro" id="IPR004358">
    <property type="entry name" value="Sig_transdc_His_kin-like_C"/>
</dbReference>
<reference evidence="18" key="1">
    <citation type="journal article" date="2014" name="Int. J. Syst. Evol. Microbiol.">
        <title>Complete genome sequence of Corynebacterium casei LMG S-19264T (=DSM 44701T), isolated from a smear-ripened cheese.</title>
        <authorList>
            <consortium name="US DOE Joint Genome Institute (JGI-PGF)"/>
            <person name="Walter F."/>
            <person name="Albersmeier A."/>
            <person name="Kalinowski J."/>
            <person name="Ruckert C."/>
        </authorList>
    </citation>
    <scope>NUCLEOTIDE SEQUENCE</scope>
    <source>
        <strain evidence="18">CGMCC 1.15254</strain>
    </source>
</reference>
<dbReference type="EMBL" id="BMHV01000030">
    <property type="protein sequence ID" value="GGF73976.1"/>
    <property type="molecule type" value="Genomic_DNA"/>
</dbReference>
<evidence type="ECO:0000313" key="19">
    <source>
        <dbReference type="Proteomes" id="UP000632498"/>
    </source>
</evidence>
<evidence type="ECO:0000256" key="6">
    <source>
        <dbReference type="ARBA" id="ARBA00022679"/>
    </source>
</evidence>
<evidence type="ECO:0000256" key="10">
    <source>
        <dbReference type="ARBA" id="ARBA00023012"/>
    </source>
</evidence>
<evidence type="ECO:0000256" key="9">
    <source>
        <dbReference type="ARBA" id="ARBA00022840"/>
    </source>
</evidence>
<dbReference type="FunFam" id="3.30.565.10:FF:000023">
    <property type="entry name" value="PAS domain-containing sensor histidine kinase"/>
    <property type="match status" value="1"/>
</dbReference>
<evidence type="ECO:0000313" key="18">
    <source>
        <dbReference type="EMBL" id="GGF73976.1"/>
    </source>
</evidence>
<comment type="catalytic activity">
    <reaction evidence="1">
        <text>ATP + protein L-histidine = ADP + protein N-phospho-L-histidine.</text>
        <dbReference type="EC" id="2.7.13.3"/>
    </reaction>
</comment>
<dbReference type="Pfam" id="PF02518">
    <property type="entry name" value="HATPase_c"/>
    <property type="match status" value="1"/>
</dbReference>
<dbReference type="Gene3D" id="3.30.565.10">
    <property type="entry name" value="Histidine kinase-like ATPase, C-terminal domain"/>
    <property type="match status" value="1"/>
</dbReference>
<evidence type="ECO:0000256" key="5">
    <source>
        <dbReference type="ARBA" id="ARBA00022553"/>
    </source>
</evidence>
<dbReference type="PANTHER" id="PTHR43047:SF72">
    <property type="entry name" value="OSMOSENSING HISTIDINE PROTEIN KINASE SLN1"/>
    <property type="match status" value="1"/>
</dbReference>
<evidence type="ECO:0000256" key="3">
    <source>
        <dbReference type="ARBA" id="ARBA00012438"/>
    </source>
</evidence>
<keyword evidence="19" id="KW-1185">Reference proteome</keyword>
<reference evidence="18" key="2">
    <citation type="submission" date="2020-09" db="EMBL/GenBank/DDBJ databases">
        <authorList>
            <person name="Sun Q."/>
            <person name="Zhou Y."/>
        </authorList>
    </citation>
    <scope>NUCLEOTIDE SEQUENCE</scope>
    <source>
        <strain evidence="18">CGMCC 1.15254</strain>
    </source>
</reference>
<dbReference type="Gene3D" id="1.10.287.130">
    <property type="match status" value="1"/>
</dbReference>
<evidence type="ECO:0000256" key="1">
    <source>
        <dbReference type="ARBA" id="ARBA00000085"/>
    </source>
</evidence>
<protein>
    <recommendedName>
        <fullName evidence="3">histidine kinase</fullName>
        <ecNumber evidence="3">2.7.13.3</ecNumber>
    </recommendedName>
</protein>
<evidence type="ECO:0000259" key="16">
    <source>
        <dbReference type="PROSITE" id="PS50110"/>
    </source>
</evidence>
<dbReference type="SUPFAM" id="SSF55874">
    <property type="entry name" value="ATPase domain of HSP90 chaperone/DNA topoisomerase II/histidine kinase"/>
    <property type="match status" value="1"/>
</dbReference>
<dbReference type="PROSITE" id="PS50885">
    <property type="entry name" value="HAMP"/>
    <property type="match status" value="1"/>
</dbReference>
<dbReference type="SUPFAM" id="SSF52172">
    <property type="entry name" value="CheY-like"/>
    <property type="match status" value="1"/>
</dbReference>
<dbReference type="GO" id="GO:0009927">
    <property type="term" value="F:histidine phosphotransfer kinase activity"/>
    <property type="evidence" value="ECO:0007669"/>
    <property type="project" value="TreeGrafter"/>
</dbReference>
<gene>
    <name evidence="18" type="ORF">GCM10011332_30030</name>
</gene>
<dbReference type="CDD" id="cd16922">
    <property type="entry name" value="HATPase_EvgS-ArcB-TorS-like"/>
    <property type="match status" value="1"/>
</dbReference>